<proteinExistence type="inferred from homology"/>
<dbReference type="PROSITE" id="PS00061">
    <property type="entry name" value="ADH_SHORT"/>
    <property type="match status" value="1"/>
</dbReference>
<keyword evidence="5" id="KW-1185">Reference proteome</keyword>
<dbReference type="PANTHER" id="PTHR43313:SF1">
    <property type="entry name" value="3BETA-HYDROXYSTEROID DEHYDROGENASE DHS-16"/>
    <property type="match status" value="1"/>
</dbReference>
<feature type="region of interest" description="Disordered" evidence="2">
    <location>
        <begin position="1"/>
        <end position="34"/>
    </location>
</feature>
<dbReference type="SUPFAM" id="SSF51735">
    <property type="entry name" value="NAD(P)-binding Rossmann-fold domains"/>
    <property type="match status" value="1"/>
</dbReference>
<dbReference type="Gene3D" id="3.40.50.720">
    <property type="entry name" value="NAD(P)-binding Rossmann-like Domain"/>
    <property type="match status" value="1"/>
</dbReference>
<dbReference type="Proteomes" id="UP000355283">
    <property type="component" value="Unassembled WGS sequence"/>
</dbReference>
<evidence type="ECO:0000259" key="3">
    <source>
        <dbReference type="SMART" id="SM00822"/>
    </source>
</evidence>
<dbReference type="AlphaFoldDB" id="A0A4D9D556"/>
<feature type="compositionally biased region" description="Pro residues" evidence="2">
    <location>
        <begin position="19"/>
        <end position="34"/>
    </location>
</feature>
<comment type="caution">
    <text evidence="4">The sequence shown here is derived from an EMBL/GenBank/DDBJ whole genome shotgun (WGS) entry which is preliminary data.</text>
</comment>
<evidence type="ECO:0000256" key="2">
    <source>
        <dbReference type="SAM" id="MobiDB-lite"/>
    </source>
</evidence>
<accession>A0A4D9D556</accession>
<comment type="similarity">
    <text evidence="1">Belongs to the short-chain dehydrogenases/reductases (SDR) family.</text>
</comment>
<organism evidence="4 5">
    <name type="scientific">Nannochloropsis salina CCMP1776</name>
    <dbReference type="NCBI Taxonomy" id="1027361"/>
    <lineage>
        <taxon>Eukaryota</taxon>
        <taxon>Sar</taxon>
        <taxon>Stramenopiles</taxon>
        <taxon>Ochrophyta</taxon>
        <taxon>Eustigmatophyceae</taxon>
        <taxon>Eustigmatales</taxon>
        <taxon>Monodopsidaceae</taxon>
        <taxon>Microchloropsis</taxon>
        <taxon>Microchloropsis salina</taxon>
    </lineage>
</organism>
<dbReference type="EMBL" id="SDOX01000009">
    <property type="protein sequence ID" value="TFJ86134.1"/>
    <property type="molecule type" value="Genomic_DNA"/>
</dbReference>
<dbReference type="OrthoDB" id="1393670at2759"/>
<dbReference type="GO" id="GO:0008202">
    <property type="term" value="P:steroid metabolic process"/>
    <property type="evidence" value="ECO:0007669"/>
    <property type="project" value="TreeGrafter"/>
</dbReference>
<evidence type="ECO:0000313" key="4">
    <source>
        <dbReference type="EMBL" id="TFJ86134.1"/>
    </source>
</evidence>
<reference evidence="4 5" key="1">
    <citation type="submission" date="2019-01" db="EMBL/GenBank/DDBJ databases">
        <title>Nuclear Genome Assembly of the Microalgal Biofuel strain Nannochloropsis salina CCMP1776.</title>
        <authorList>
            <person name="Hovde B."/>
        </authorList>
    </citation>
    <scope>NUCLEOTIDE SEQUENCE [LARGE SCALE GENOMIC DNA]</scope>
    <source>
        <strain evidence="4 5">CCMP1776</strain>
    </source>
</reference>
<dbReference type="InterPro" id="IPR020904">
    <property type="entry name" value="Sc_DH/Rdtase_CS"/>
</dbReference>
<evidence type="ECO:0000256" key="1">
    <source>
        <dbReference type="RuleBase" id="RU000363"/>
    </source>
</evidence>
<dbReference type="InterPro" id="IPR057326">
    <property type="entry name" value="KR_dom"/>
</dbReference>
<dbReference type="GO" id="GO:0016491">
    <property type="term" value="F:oxidoreductase activity"/>
    <property type="evidence" value="ECO:0007669"/>
    <property type="project" value="TreeGrafter"/>
</dbReference>
<sequence length="364" mass="38542">MGESATPVKAVHEAASSSAPPPPPTSAQIPPRPASKPVGELYRIRPWHTVIVLTLALLLDLPFLIDRLALSPYTSHTTGGVLVTGASTGIGRDSAITLATKEPGLIVYAGVRNLRDAKAITALHLPNLLPVTLDVTKDNSVQAARRTILKDLASRGPEPDNPLPFVGLVNNAGVTGMAPLEHHALPEVEKIFAVNVFGLLRVTQAFLPEIRKHQGRIINISSVLGALTVSSFAAYSASKHAMESLSDGLRRELRPFGVSVSVIQPGFVASPIHAKAETAAPSPSFPASTDYPHLSTPAKRAHLVRCRAHAASPRSTSAAVADALLQPFPRTRYPVAAVDRVPAVVFTLAAAILPDRVMDSWLEA</sequence>
<gene>
    <name evidence="4" type="ORF">NSK_002342</name>
</gene>
<evidence type="ECO:0000313" key="5">
    <source>
        <dbReference type="Proteomes" id="UP000355283"/>
    </source>
</evidence>
<dbReference type="PANTHER" id="PTHR43313">
    <property type="entry name" value="SHORT-CHAIN DEHYDROGENASE/REDUCTASE FAMILY 9C"/>
    <property type="match status" value="1"/>
</dbReference>
<dbReference type="Pfam" id="PF00106">
    <property type="entry name" value="adh_short"/>
    <property type="match status" value="1"/>
</dbReference>
<dbReference type="InterPro" id="IPR002347">
    <property type="entry name" value="SDR_fam"/>
</dbReference>
<dbReference type="PRINTS" id="PR00080">
    <property type="entry name" value="SDRFAMILY"/>
</dbReference>
<dbReference type="SMART" id="SM00822">
    <property type="entry name" value="PKS_KR"/>
    <property type="match status" value="1"/>
</dbReference>
<dbReference type="PRINTS" id="PR00081">
    <property type="entry name" value="GDHRDH"/>
</dbReference>
<dbReference type="InterPro" id="IPR036291">
    <property type="entry name" value="NAD(P)-bd_dom_sf"/>
</dbReference>
<name>A0A4D9D556_9STRA</name>
<feature type="domain" description="Ketoreductase" evidence="3">
    <location>
        <begin position="79"/>
        <end position="271"/>
    </location>
</feature>
<protein>
    <recommendedName>
        <fullName evidence="3">Ketoreductase domain-containing protein</fullName>
    </recommendedName>
</protein>